<dbReference type="CDD" id="cd03801">
    <property type="entry name" value="GT4_PimA-like"/>
    <property type="match status" value="1"/>
</dbReference>
<protein>
    <submittedName>
        <fullName evidence="1">Glycosyltransferase family 4 protein</fullName>
    </submittedName>
</protein>
<proteinExistence type="predicted"/>
<dbReference type="PANTHER" id="PTHR12526">
    <property type="entry name" value="GLYCOSYLTRANSFERASE"/>
    <property type="match status" value="1"/>
</dbReference>
<dbReference type="RefSeq" id="WP_247199814.1">
    <property type="nucleotide sequence ID" value="NZ_JALKCG010000002.1"/>
</dbReference>
<evidence type="ECO:0000313" key="2">
    <source>
        <dbReference type="Proteomes" id="UP001202867"/>
    </source>
</evidence>
<evidence type="ECO:0000313" key="1">
    <source>
        <dbReference type="EMBL" id="MCK0207813.1"/>
    </source>
</evidence>
<name>A0ABT0DKK9_9HYPH</name>
<dbReference type="EMBL" id="JALKCG010000002">
    <property type="protein sequence ID" value="MCK0207813.1"/>
    <property type="molecule type" value="Genomic_DNA"/>
</dbReference>
<dbReference type="SUPFAM" id="SSF53756">
    <property type="entry name" value="UDP-Glycosyltransferase/glycogen phosphorylase"/>
    <property type="match status" value="1"/>
</dbReference>
<gene>
    <name evidence="1" type="ORF">MWN33_07155</name>
</gene>
<comment type="caution">
    <text evidence="1">The sequence shown here is derived from an EMBL/GenBank/DDBJ whole genome shotgun (WGS) entry which is preliminary data.</text>
</comment>
<dbReference type="Gene3D" id="3.40.50.2000">
    <property type="entry name" value="Glycogen Phosphorylase B"/>
    <property type="match status" value="2"/>
</dbReference>
<dbReference type="PANTHER" id="PTHR12526:SF637">
    <property type="entry name" value="GLYCOSYLTRANSFERASE EPSF-RELATED"/>
    <property type="match status" value="1"/>
</dbReference>
<accession>A0ABT0DKK9</accession>
<dbReference type="Proteomes" id="UP001202867">
    <property type="component" value="Unassembled WGS sequence"/>
</dbReference>
<organism evidence="1 2">
    <name type="scientific">Ancylobacter koreensis</name>
    <dbReference type="NCBI Taxonomy" id="266121"/>
    <lineage>
        <taxon>Bacteria</taxon>
        <taxon>Pseudomonadati</taxon>
        <taxon>Pseudomonadota</taxon>
        <taxon>Alphaproteobacteria</taxon>
        <taxon>Hyphomicrobiales</taxon>
        <taxon>Xanthobacteraceae</taxon>
        <taxon>Ancylobacter</taxon>
    </lineage>
</organism>
<keyword evidence="2" id="KW-1185">Reference proteome</keyword>
<dbReference type="Pfam" id="PF13692">
    <property type="entry name" value="Glyco_trans_1_4"/>
    <property type="match status" value="1"/>
</dbReference>
<sequence length="373" mass="42392">MRIAIVGAGDVLNPILWSGTPYYMVKYLSEYTNVVYVERRPFLFLYMAVLKIVRRITGGRINLLWSPLAAWLGTLPARRRLAAVDCDYIFVIGCASICKILSEKHRTININDATGKLISSYYPEYDRLLSYFRRNLISFSTESVTESSFCLYPSSWACTSAIHDYGKSPDDVIEIAWGPNLQHELRGRVRELGGELRLLFVGISWHRKGGPKAVEVTRILRERGISARLDVVGYRPTGLRETHDGVTFHGRLKKSNAEEFARLNELYDQAQFFIMPTQFECYGMVFAEAATYGLPIISTRTGGVPSVVKDGETGLLFPVDGSAEEMADAIAELVRDKDRYRRFSENCLADSRDRLNWDVWAKKVKAEMLKRLK</sequence>
<reference evidence="2" key="2">
    <citation type="submission" date="2023-07" db="EMBL/GenBank/DDBJ databases">
        <title>Ancylobacter moscoviensis sp. nov., facultatively methylotrophic bacteria from activated sludge and the reclassification of Starkeya novella (Starkey 1934) Kelly et al. 2000 as Ancylobacter novellus comb. nov., Starkeya koreensis Im et al. 2006 as Ancylobacter koreensis comb.nov., Angulomicrobium tetraedrale Vasil'eva et al. 1986 as Ancylobacter tetraedralis comb. nov., Angulomicrobium amanitiforme Fritz et al. 2004 as Ancylobacter amanitiformis comb. nov. and Methylorhabdus multivorans Doronina et al. 1996 as Ancylobacter multivorans comb. nov. and emended description of the genus Ancylobacter.</title>
        <authorList>
            <person name="Doronina N."/>
            <person name="Chemodurova A."/>
            <person name="Grouzdev D."/>
            <person name="Koziaeva V."/>
            <person name="Shi W."/>
            <person name="Wu L."/>
            <person name="Kaparullina E."/>
        </authorList>
    </citation>
    <scope>NUCLEOTIDE SEQUENCE [LARGE SCALE GENOMIC DNA]</scope>
    <source>
        <strain evidence="2">Jip08</strain>
    </source>
</reference>
<reference evidence="1 2" key="1">
    <citation type="submission" date="2022-04" db="EMBL/GenBank/DDBJ databases">
        <authorList>
            <person name="Grouzdev D.S."/>
            <person name="Pantiukh K.S."/>
            <person name="Krutkina M.S."/>
        </authorList>
    </citation>
    <scope>NUCLEOTIDE SEQUENCE [LARGE SCALE GENOMIC DNA]</scope>
    <source>
        <strain evidence="1 2">Jip08</strain>
    </source>
</reference>